<gene>
    <name evidence="2" type="ORF">KGM_201892</name>
</gene>
<proteinExistence type="predicted"/>
<evidence type="ECO:0000313" key="2">
    <source>
        <dbReference type="EMBL" id="OWR49827.1"/>
    </source>
</evidence>
<feature type="region of interest" description="Disordered" evidence="1">
    <location>
        <begin position="53"/>
        <end position="91"/>
    </location>
</feature>
<dbReference type="InParanoid" id="A0A212F7W1"/>
<comment type="caution">
    <text evidence="2">The sequence shown here is derived from an EMBL/GenBank/DDBJ whole genome shotgun (WGS) entry which is preliminary data.</text>
</comment>
<keyword evidence="3" id="KW-1185">Reference proteome</keyword>
<name>A0A212F7W1_DANPL</name>
<dbReference type="Proteomes" id="UP000007151">
    <property type="component" value="Unassembled WGS sequence"/>
</dbReference>
<evidence type="ECO:0000256" key="1">
    <source>
        <dbReference type="SAM" id="MobiDB-lite"/>
    </source>
</evidence>
<dbReference type="AlphaFoldDB" id="A0A212F7W1"/>
<accession>A0A212F7W1</accession>
<evidence type="ECO:0000313" key="3">
    <source>
        <dbReference type="Proteomes" id="UP000007151"/>
    </source>
</evidence>
<feature type="compositionally biased region" description="Basic and acidic residues" evidence="1">
    <location>
        <begin position="1"/>
        <end position="33"/>
    </location>
</feature>
<feature type="region of interest" description="Disordered" evidence="1">
    <location>
        <begin position="1"/>
        <end position="41"/>
    </location>
</feature>
<sequence length="91" mass="10454">MSERERNCSRSGRDSNPRRDRSESQGNKSREQSFDENNMLRLERKAMMSCLKTLEAKTRASPRPRHASVNSHECDVKRSSSGSETSLDHDK</sequence>
<reference evidence="2 3" key="1">
    <citation type="journal article" date="2011" name="Cell">
        <title>The monarch butterfly genome yields insights into long-distance migration.</title>
        <authorList>
            <person name="Zhan S."/>
            <person name="Merlin C."/>
            <person name="Boore J.L."/>
            <person name="Reppert S.M."/>
        </authorList>
    </citation>
    <scope>NUCLEOTIDE SEQUENCE [LARGE SCALE GENOMIC DNA]</scope>
    <source>
        <strain evidence="2">F-2</strain>
    </source>
</reference>
<protein>
    <submittedName>
        <fullName evidence="2">Uncharacterized protein</fullName>
    </submittedName>
</protein>
<dbReference type="KEGG" id="dpl:KGM_201892"/>
<dbReference type="EMBL" id="AGBW02009824">
    <property type="protein sequence ID" value="OWR49827.1"/>
    <property type="molecule type" value="Genomic_DNA"/>
</dbReference>
<organism evidence="2 3">
    <name type="scientific">Danaus plexippus plexippus</name>
    <dbReference type="NCBI Taxonomy" id="278856"/>
    <lineage>
        <taxon>Eukaryota</taxon>
        <taxon>Metazoa</taxon>
        <taxon>Ecdysozoa</taxon>
        <taxon>Arthropoda</taxon>
        <taxon>Hexapoda</taxon>
        <taxon>Insecta</taxon>
        <taxon>Pterygota</taxon>
        <taxon>Neoptera</taxon>
        <taxon>Endopterygota</taxon>
        <taxon>Lepidoptera</taxon>
        <taxon>Glossata</taxon>
        <taxon>Ditrysia</taxon>
        <taxon>Papilionoidea</taxon>
        <taxon>Nymphalidae</taxon>
        <taxon>Danainae</taxon>
        <taxon>Danaini</taxon>
        <taxon>Danaina</taxon>
        <taxon>Danaus</taxon>
        <taxon>Danaus</taxon>
    </lineage>
</organism>